<evidence type="ECO:0000259" key="7">
    <source>
        <dbReference type="PROSITE" id="PS50111"/>
    </source>
</evidence>
<comment type="caution">
    <text evidence="9">The sequence shown here is derived from an EMBL/GenBank/DDBJ whole genome shotgun (WGS) entry which is preliminary data.</text>
</comment>
<dbReference type="SMART" id="SM00283">
    <property type="entry name" value="MA"/>
    <property type="match status" value="1"/>
</dbReference>
<evidence type="ECO:0000259" key="8">
    <source>
        <dbReference type="PROSITE" id="PS50885"/>
    </source>
</evidence>
<feature type="domain" description="HAMP" evidence="8">
    <location>
        <begin position="529"/>
        <end position="581"/>
    </location>
</feature>
<dbReference type="EMBL" id="JAEUAK010000015">
    <property type="protein sequence ID" value="MBW9056212.1"/>
    <property type="molecule type" value="Genomic_DNA"/>
</dbReference>
<evidence type="ECO:0000313" key="9">
    <source>
        <dbReference type="EMBL" id="MBW9056212.1"/>
    </source>
</evidence>
<organism evidence="9 10">
    <name type="scientific">Rhizobium mesosinicum</name>
    <dbReference type="NCBI Taxonomy" id="335017"/>
    <lineage>
        <taxon>Bacteria</taxon>
        <taxon>Pseudomonadati</taxon>
        <taxon>Pseudomonadota</taxon>
        <taxon>Alphaproteobacteria</taxon>
        <taxon>Hyphomicrobiales</taxon>
        <taxon>Rhizobiaceae</taxon>
        <taxon>Rhizobium/Agrobacterium group</taxon>
        <taxon>Rhizobium</taxon>
    </lineage>
</organism>
<feature type="coiled-coil region" evidence="4">
    <location>
        <begin position="598"/>
        <end position="625"/>
    </location>
</feature>
<proteinExistence type="inferred from homology"/>
<dbReference type="SUPFAM" id="SSF58104">
    <property type="entry name" value="Methyl-accepting chemotaxis protein (MCP) signaling domain"/>
    <property type="match status" value="1"/>
</dbReference>
<evidence type="ECO:0000256" key="1">
    <source>
        <dbReference type="ARBA" id="ARBA00022500"/>
    </source>
</evidence>
<dbReference type="PANTHER" id="PTHR43531:SF11">
    <property type="entry name" value="METHYL-ACCEPTING CHEMOTAXIS PROTEIN 3"/>
    <property type="match status" value="1"/>
</dbReference>
<evidence type="ECO:0000256" key="4">
    <source>
        <dbReference type="SAM" id="Coils"/>
    </source>
</evidence>
<keyword evidence="1" id="KW-0145">Chemotaxis</keyword>
<evidence type="ECO:0000256" key="6">
    <source>
        <dbReference type="SAM" id="Phobius"/>
    </source>
</evidence>
<accession>A0ABS7H1R9</accession>
<dbReference type="InterPro" id="IPR004089">
    <property type="entry name" value="MCPsignal_dom"/>
</dbReference>
<keyword evidence="6" id="KW-0472">Membrane</keyword>
<keyword evidence="6" id="KW-1133">Transmembrane helix</keyword>
<dbReference type="Proteomes" id="UP000717752">
    <property type="component" value="Unassembled WGS sequence"/>
</dbReference>
<evidence type="ECO:0000256" key="3">
    <source>
        <dbReference type="PROSITE-ProRule" id="PRU00284"/>
    </source>
</evidence>
<dbReference type="PROSITE" id="PS50111">
    <property type="entry name" value="CHEMOTAXIS_TRANSDUC_2"/>
    <property type="match status" value="1"/>
</dbReference>
<sequence>MHFIDRLLQSRRIVTKVLLFVIPLVVLIAGVGILGYHTANILNGHMTVTRATIENISDFENLQAALQEFVSDPSDASKAGFGKAIDAQERGVLRLNGLLKTDDQRGQLAEVSGLAAAMRKQQETLWGLRQSEDASVAAINATVQAISAAADEAGGKTDLVRKDFTDKEVFAKALLYNSAAFKSLTDIMGAMRVDIQMGFTPEEQIEAAQQHIAEILKQLDIAKTMVSKDGQPLIEQVAETAGKLDALLKGNGTPDEKASDMAPLLTSFVNTEGQMTLQSAKNSDTASARFVGLDKSIAEQRELLTSVDQVRDGADRLQVHVSQMLSARDAASRDVVIADLKVLTETAKKISALGANDAVMKAFADKVAPAAASLTSGSADMLKAAADWKAARQRSSEILFGAMASLRQFVSQAQELGKEDSERSANVSVFAMILGTLLAIIGGLMLVETLRGPLKRVSEVMTRLANGDLEVAIEGRNRGDEIGDMVRSVAVFRDAAVENVRLEREAESARAFSADEASRRAAERARIEAEQKQALNALSDVLQQLAQGNLEIGMRRDLASDFVDMADTYNHAVEALRQTLADVRGATVEIKGGTGNLASSADDLARRTEQQAAALEESSRALRHLSDVVRSTAERARQTAQSVNETQVFATRSGEVVAKAVDAMGEINRSSDKIATIIGVIDEIAFQTNLLALNAGVEAARAGEAGRGFAVVAQEVRELAQRCAKAAREIKELISASSGQVQSGVELVEETGRALAEIIAHVGGVQRLVAEISAATGEQSTGIHEVSKAVHDVELITQQNAAMVEENNAEIHGLRQRVDMLSDKVNRFRIGDEGEVHGSGRADGRRAGRAA</sequence>
<evidence type="ECO:0000313" key="10">
    <source>
        <dbReference type="Proteomes" id="UP000717752"/>
    </source>
</evidence>
<dbReference type="PROSITE" id="PS50885">
    <property type="entry name" value="HAMP"/>
    <property type="match status" value="2"/>
</dbReference>
<protein>
    <submittedName>
        <fullName evidence="9">HAMP domain-containing protein</fullName>
    </submittedName>
</protein>
<keyword evidence="4" id="KW-0175">Coiled coil</keyword>
<dbReference type="Gene3D" id="1.10.287.950">
    <property type="entry name" value="Methyl-accepting chemotaxis protein"/>
    <property type="match status" value="1"/>
</dbReference>
<gene>
    <name evidence="9" type="ORF">JNB85_27760</name>
</gene>
<dbReference type="InterPro" id="IPR051310">
    <property type="entry name" value="MCP_chemotaxis"/>
</dbReference>
<dbReference type="PANTHER" id="PTHR43531">
    <property type="entry name" value="PROTEIN ICFG"/>
    <property type="match status" value="1"/>
</dbReference>
<name>A0ABS7H1R9_9HYPH</name>
<dbReference type="CDD" id="cd11386">
    <property type="entry name" value="MCP_signal"/>
    <property type="match status" value="1"/>
</dbReference>
<feature type="domain" description="Methyl-accepting transducer" evidence="7">
    <location>
        <begin position="586"/>
        <end position="815"/>
    </location>
</feature>
<feature type="region of interest" description="Disordered" evidence="5">
    <location>
        <begin position="832"/>
        <end position="851"/>
    </location>
</feature>
<dbReference type="Gene3D" id="6.10.340.10">
    <property type="match status" value="1"/>
</dbReference>
<feature type="domain" description="HAMP" evidence="8">
    <location>
        <begin position="448"/>
        <end position="501"/>
    </location>
</feature>
<reference evidence="9 10" key="1">
    <citation type="journal article" date="2021" name="MBio">
        <title>Poor Competitiveness of Bradyrhizobium in Pigeon Pea Root Colonization in Indian Soils.</title>
        <authorList>
            <person name="Chalasani D."/>
            <person name="Basu A."/>
            <person name="Pullabhotla S.V.S.R.N."/>
            <person name="Jorrin B."/>
            <person name="Neal A.L."/>
            <person name="Poole P.S."/>
            <person name="Podile A.R."/>
            <person name="Tkacz A."/>
        </authorList>
    </citation>
    <scope>NUCLEOTIDE SEQUENCE [LARGE SCALE GENOMIC DNA]</scope>
    <source>
        <strain evidence="9 10">HU56</strain>
    </source>
</reference>
<dbReference type="Pfam" id="PF00672">
    <property type="entry name" value="HAMP"/>
    <property type="match status" value="1"/>
</dbReference>
<dbReference type="SUPFAM" id="SSF158472">
    <property type="entry name" value="HAMP domain-like"/>
    <property type="match status" value="1"/>
</dbReference>
<dbReference type="InterPro" id="IPR003660">
    <property type="entry name" value="HAMP_dom"/>
</dbReference>
<feature type="transmembrane region" description="Helical" evidence="6">
    <location>
        <begin position="17"/>
        <end position="36"/>
    </location>
</feature>
<keyword evidence="6" id="KW-0812">Transmembrane</keyword>
<dbReference type="CDD" id="cd06225">
    <property type="entry name" value="HAMP"/>
    <property type="match status" value="1"/>
</dbReference>
<dbReference type="RefSeq" id="WP_220337687.1">
    <property type="nucleotide sequence ID" value="NZ_JAEUAK010000015.1"/>
</dbReference>
<keyword evidence="3" id="KW-0807">Transducer</keyword>
<evidence type="ECO:0000256" key="2">
    <source>
        <dbReference type="ARBA" id="ARBA00029447"/>
    </source>
</evidence>
<dbReference type="SMART" id="SM00304">
    <property type="entry name" value="HAMP"/>
    <property type="match status" value="2"/>
</dbReference>
<comment type="similarity">
    <text evidence="2">Belongs to the methyl-accepting chemotaxis (MCP) protein family.</text>
</comment>
<keyword evidence="10" id="KW-1185">Reference proteome</keyword>
<evidence type="ECO:0000256" key="5">
    <source>
        <dbReference type="SAM" id="MobiDB-lite"/>
    </source>
</evidence>
<dbReference type="Pfam" id="PF00015">
    <property type="entry name" value="MCPsignal"/>
    <property type="match status" value="1"/>
</dbReference>